<accession>A0A6G9ZDH0</accession>
<protein>
    <recommendedName>
        <fullName evidence="3">IrrE N-terminal-like domain-containing protein</fullName>
    </recommendedName>
</protein>
<proteinExistence type="predicted"/>
<dbReference type="AlphaFoldDB" id="A0A6G9ZDH0"/>
<name>A0A6G9ZDH0_9NOCA</name>
<gene>
    <name evidence="1" type="ORF">F6W96_40315</name>
</gene>
<dbReference type="EMBL" id="CP046173">
    <property type="protein sequence ID" value="QIS23588.1"/>
    <property type="molecule type" value="Genomic_DNA"/>
</dbReference>
<dbReference type="Proteomes" id="UP000500953">
    <property type="component" value="Chromosome"/>
</dbReference>
<evidence type="ECO:0008006" key="3">
    <source>
        <dbReference type="Google" id="ProtNLM"/>
    </source>
</evidence>
<dbReference type="RefSeq" id="WP_167490911.1">
    <property type="nucleotide sequence ID" value="NZ_CP046173.1"/>
</dbReference>
<evidence type="ECO:0000313" key="2">
    <source>
        <dbReference type="Proteomes" id="UP000500953"/>
    </source>
</evidence>
<organism evidence="1 2">
    <name type="scientific">Nocardia terpenica</name>
    <dbReference type="NCBI Taxonomy" id="455432"/>
    <lineage>
        <taxon>Bacteria</taxon>
        <taxon>Bacillati</taxon>
        <taxon>Actinomycetota</taxon>
        <taxon>Actinomycetes</taxon>
        <taxon>Mycobacteriales</taxon>
        <taxon>Nocardiaceae</taxon>
        <taxon>Nocardia</taxon>
    </lineage>
</organism>
<reference evidence="1 2" key="1">
    <citation type="journal article" date="2019" name="ACS Chem. Biol.">
        <title>Identification and Mobilization of a Cryptic Antibiotic Biosynthesis Gene Locus from a Human-Pathogenic Nocardia Isolate.</title>
        <authorList>
            <person name="Herisse M."/>
            <person name="Ishida K."/>
            <person name="Porter J.L."/>
            <person name="Howden B."/>
            <person name="Hertweck C."/>
            <person name="Stinear T.P."/>
            <person name="Pidot S.J."/>
        </authorList>
    </citation>
    <scope>NUCLEOTIDE SEQUENCE [LARGE SCALE GENOMIC DNA]</scope>
    <source>
        <strain evidence="1 2">AUSMDU00012715</strain>
    </source>
</reference>
<sequence length="217" mass="23537">MDGKSFAAQGITISLPCRHVTTRGGAVEIGAVLRAALRTVRQGFSTRSRPDHLISRMERAGLLEGDCSVATFIEDFARLRGRPIALVEFSPDSPPPLTGLWLRHPDADVVLAASPYPWMRQHILLHEVGHIYFGHGQDSDTRLSGLIEQWGEILSGGDLPNATPIQPEEIAGARVRAGYTDANEVAAELFADEVLMILARKNNGPGRDPVLQSVTDA</sequence>
<evidence type="ECO:0000313" key="1">
    <source>
        <dbReference type="EMBL" id="QIS23588.1"/>
    </source>
</evidence>